<evidence type="ECO:0000256" key="7">
    <source>
        <dbReference type="ARBA" id="ARBA00048117"/>
    </source>
</evidence>
<accession>A0A4R3KYR9</accession>
<evidence type="ECO:0000256" key="1">
    <source>
        <dbReference type="ARBA" id="ARBA00012156"/>
    </source>
</evidence>
<dbReference type="OrthoDB" id="1675500at2"/>
<organism evidence="9 10">
    <name type="scientific">Keratinibaculum paraultunense</name>
    <dbReference type="NCBI Taxonomy" id="1278232"/>
    <lineage>
        <taxon>Bacteria</taxon>
        <taxon>Bacillati</taxon>
        <taxon>Bacillota</taxon>
        <taxon>Tissierellia</taxon>
        <taxon>Tissierellales</taxon>
        <taxon>Tepidimicrobiaceae</taxon>
        <taxon>Keratinibaculum</taxon>
    </lineage>
</organism>
<feature type="domain" description="Gcp-like" evidence="8">
    <location>
        <begin position="46"/>
        <end position="310"/>
    </location>
</feature>
<evidence type="ECO:0000256" key="2">
    <source>
        <dbReference type="ARBA" id="ARBA00022679"/>
    </source>
</evidence>
<dbReference type="InterPro" id="IPR000905">
    <property type="entry name" value="Gcp-like_dom"/>
</dbReference>
<dbReference type="EC" id="2.3.1.234" evidence="1"/>
<keyword evidence="2" id="KW-0808">Transferase</keyword>
<dbReference type="GO" id="GO:0008033">
    <property type="term" value="P:tRNA processing"/>
    <property type="evidence" value="ECO:0007669"/>
    <property type="project" value="UniProtKB-KW"/>
</dbReference>
<sequence>MTRYFVGIDTSSYTTSLAVLDEDDNIILNLSKLLKVEKGKKGLRQQEAVFQHVQNLPLLVEHMTEQIDVIKIKSISCSTKPRNVNGSYMPVFVVGKGQAFVLSKVLNTDYNEFSHQEGHIGAGLISSSFKNIESFISLHISGGTTELLLVNNKKNCLQIEIIGGTLDISVGQLIDRIGVYAGLNFPSGKKMDEISKEGRKLNLNIPVSIKNRFWFNLSGMENYFKTLIEKNQYKYEDIFRLLFHTISKFLMHIILNACNIYNIQNVLITGGVAANTFIRKNLSTELTKSGINIYFPSPKLCTDNAVGIAYLGKIKE</sequence>
<dbReference type="InterPro" id="IPR043129">
    <property type="entry name" value="ATPase_NBD"/>
</dbReference>
<keyword evidence="10" id="KW-1185">Reference proteome</keyword>
<dbReference type="AlphaFoldDB" id="A0A4R3KYR9"/>
<dbReference type="SUPFAM" id="SSF53067">
    <property type="entry name" value="Actin-like ATPase domain"/>
    <property type="match status" value="1"/>
</dbReference>
<dbReference type="Pfam" id="PF00814">
    <property type="entry name" value="TsaD"/>
    <property type="match status" value="1"/>
</dbReference>
<name>A0A4R3KYR9_9FIRM</name>
<dbReference type="InterPro" id="IPR017861">
    <property type="entry name" value="KAE1/TsaD"/>
</dbReference>
<comment type="catalytic activity">
    <reaction evidence="7">
        <text>L-threonylcarbamoyladenylate + adenosine(37) in tRNA = N(6)-L-threonylcarbamoyladenosine(37) in tRNA + AMP + H(+)</text>
        <dbReference type="Rhea" id="RHEA:37059"/>
        <dbReference type="Rhea" id="RHEA-COMP:10162"/>
        <dbReference type="Rhea" id="RHEA-COMP:10163"/>
        <dbReference type="ChEBI" id="CHEBI:15378"/>
        <dbReference type="ChEBI" id="CHEBI:73682"/>
        <dbReference type="ChEBI" id="CHEBI:74411"/>
        <dbReference type="ChEBI" id="CHEBI:74418"/>
        <dbReference type="ChEBI" id="CHEBI:456215"/>
        <dbReference type="EC" id="2.3.1.234"/>
    </reaction>
</comment>
<evidence type="ECO:0000256" key="3">
    <source>
        <dbReference type="ARBA" id="ARBA00022694"/>
    </source>
</evidence>
<protein>
    <recommendedName>
        <fullName evidence="1">N(6)-L-threonylcarbamoyladenine synthase</fullName>
        <ecNumber evidence="1">2.3.1.234</ecNumber>
    </recommendedName>
</protein>
<evidence type="ECO:0000313" key="9">
    <source>
        <dbReference type="EMBL" id="TCS91348.1"/>
    </source>
</evidence>
<reference evidence="9 10" key="1">
    <citation type="submission" date="2019-03" db="EMBL/GenBank/DDBJ databases">
        <title>Genomic Encyclopedia of Type Strains, Phase IV (KMG-IV): sequencing the most valuable type-strain genomes for metagenomic binning, comparative biology and taxonomic classification.</title>
        <authorList>
            <person name="Goeker M."/>
        </authorList>
    </citation>
    <scope>NUCLEOTIDE SEQUENCE [LARGE SCALE GENOMIC DNA]</scope>
    <source>
        <strain evidence="9 10">DSM 26752</strain>
    </source>
</reference>
<dbReference type="PANTHER" id="PTHR11735:SF6">
    <property type="entry name" value="TRNA N6-ADENOSINE THREONYLCARBAMOYLTRANSFERASE, MITOCHONDRIAL"/>
    <property type="match status" value="1"/>
</dbReference>
<evidence type="ECO:0000256" key="5">
    <source>
        <dbReference type="ARBA" id="ARBA00023004"/>
    </source>
</evidence>
<keyword evidence="4" id="KW-0479">Metal-binding</keyword>
<gene>
    <name evidence="9" type="ORF">EDD65_102283</name>
</gene>
<dbReference type="Gene3D" id="3.30.420.40">
    <property type="match status" value="2"/>
</dbReference>
<dbReference type="EMBL" id="SMAE01000002">
    <property type="protein sequence ID" value="TCS91348.1"/>
    <property type="molecule type" value="Genomic_DNA"/>
</dbReference>
<evidence type="ECO:0000259" key="8">
    <source>
        <dbReference type="Pfam" id="PF00814"/>
    </source>
</evidence>
<dbReference type="Proteomes" id="UP000294567">
    <property type="component" value="Unassembled WGS sequence"/>
</dbReference>
<dbReference type="PRINTS" id="PR00789">
    <property type="entry name" value="OSIALOPTASE"/>
</dbReference>
<keyword evidence="6" id="KW-0012">Acyltransferase</keyword>
<dbReference type="GO" id="GO:0046872">
    <property type="term" value="F:metal ion binding"/>
    <property type="evidence" value="ECO:0007669"/>
    <property type="project" value="UniProtKB-KW"/>
</dbReference>
<evidence type="ECO:0000256" key="4">
    <source>
        <dbReference type="ARBA" id="ARBA00022723"/>
    </source>
</evidence>
<dbReference type="PANTHER" id="PTHR11735">
    <property type="entry name" value="TRNA N6-ADENOSINE THREONYLCARBAMOYLTRANSFERASE"/>
    <property type="match status" value="1"/>
</dbReference>
<proteinExistence type="predicted"/>
<comment type="caution">
    <text evidence="9">The sequence shown here is derived from an EMBL/GenBank/DDBJ whole genome shotgun (WGS) entry which is preliminary data.</text>
</comment>
<dbReference type="RefSeq" id="WP_132026136.1">
    <property type="nucleotide sequence ID" value="NZ_CP068564.1"/>
</dbReference>
<evidence type="ECO:0000313" key="10">
    <source>
        <dbReference type="Proteomes" id="UP000294567"/>
    </source>
</evidence>
<keyword evidence="5" id="KW-0408">Iron</keyword>
<evidence type="ECO:0000256" key="6">
    <source>
        <dbReference type="ARBA" id="ARBA00023315"/>
    </source>
</evidence>
<dbReference type="GO" id="GO:0061711">
    <property type="term" value="F:tRNA N(6)-L-threonylcarbamoyladenine synthase activity"/>
    <property type="evidence" value="ECO:0007669"/>
    <property type="project" value="UniProtKB-EC"/>
</dbReference>
<keyword evidence="3" id="KW-0819">tRNA processing</keyword>